<protein>
    <submittedName>
        <fullName evidence="3">Rossmann-fold nad-binding domain-containing protein</fullName>
    </submittedName>
</protein>
<dbReference type="Gene3D" id="3.40.50.720">
    <property type="entry name" value="NAD(P)-binding Rossmann-like Domain"/>
    <property type="match status" value="1"/>
</dbReference>
<evidence type="ECO:0000256" key="2">
    <source>
        <dbReference type="ARBA" id="ARBA00023027"/>
    </source>
</evidence>
<dbReference type="AlphaFoldDB" id="W7U605"/>
<dbReference type="InterPro" id="IPR036291">
    <property type="entry name" value="NAD(P)-bd_dom_sf"/>
</dbReference>
<evidence type="ECO:0000313" key="4">
    <source>
        <dbReference type="Proteomes" id="UP000019335"/>
    </source>
</evidence>
<evidence type="ECO:0000256" key="1">
    <source>
        <dbReference type="ARBA" id="ARBA00007637"/>
    </source>
</evidence>
<accession>W7U605</accession>
<comment type="caution">
    <text evidence="3">The sequence shown here is derived from an EMBL/GenBank/DDBJ whole genome shotgun (WGS) entry which is preliminary data.</text>
</comment>
<evidence type="ECO:0000313" key="3">
    <source>
        <dbReference type="EMBL" id="EWM28039.1"/>
    </source>
</evidence>
<reference evidence="3 4" key="1">
    <citation type="journal article" date="2014" name="Mol. Plant">
        <title>Chromosome Scale Genome Assembly and Transcriptome Profiling of Nannochloropsis gaditana in Nitrogen Depletion.</title>
        <authorList>
            <person name="Corteggiani Carpinelli E."/>
            <person name="Telatin A."/>
            <person name="Vitulo N."/>
            <person name="Forcato C."/>
            <person name="D'Angelo M."/>
            <person name="Schiavon R."/>
            <person name="Vezzi A."/>
            <person name="Giacometti G.M."/>
            <person name="Morosinotto T."/>
            <person name="Valle G."/>
        </authorList>
    </citation>
    <scope>NUCLEOTIDE SEQUENCE [LARGE SCALE GENOMIC DNA]</scope>
    <source>
        <strain evidence="3 4">B-31</strain>
    </source>
</reference>
<comment type="similarity">
    <text evidence="1">Belongs to the NAD(P)-dependent epimerase/dehydratase family.</text>
</comment>
<dbReference type="SUPFAM" id="SSF51735">
    <property type="entry name" value="NAD(P)-binding Rossmann-fold domains"/>
    <property type="match status" value="1"/>
</dbReference>
<dbReference type="Proteomes" id="UP000019335">
    <property type="component" value="Chromosome 5"/>
</dbReference>
<keyword evidence="4" id="KW-1185">Reference proteome</keyword>
<organism evidence="3 4">
    <name type="scientific">Nannochloropsis gaditana</name>
    <dbReference type="NCBI Taxonomy" id="72520"/>
    <lineage>
        <taxon>Eukaryota</taxon>
        <taxon>Sar</taxon>
        <taxon>Stramenopiles</taxon>
        <taxon>Ochrophyta</taxon>
        <taxon>Eustigmatophyceae</taxon>
        <taxon>Eustigmatales</taxon>
        <taxon>Monodopsidaceae</taxon>
        <taxon>Nannochloropsis</taxon>
    </lineage>
</organism>
<name>W7U605_9STRA</name>
<sequence length="384" mass="41851">MPCPKRRRGLLRRSAALSDKFSVPGCFLLFLASLHLMLTRSTVGVFAFVLATPHRSLAKVHSLILDSSISSTVRHTCMDMQASTQEKDLLVVGMGTLGRFLGQSWRESFGNDAIIYGETSTDNRHDDLRSIGVKPFMRSERVGTLAEQGHEAFSHVVFCVPPSKNQDYVEEVKEALKLWTGKGGFVFTSSGGVYAEDEGGTVNESAALSPNPRMSKILAAEEAVIAGGGTVLRLAGLYTQTRGPHTFWLSKGEVGATEEGLINLLHYEDAARATMAALLHHHEKADQNFGRVLLISDNQPLTRKQICEAAVQSPFFRGKYEMPIFKRPSDTPRSLGKVYDTSASRAALGGWTPKYPSFAVFMASSRPSEAEAAKSGHTTNAAVR</sequence>
<dbReference type="EMBL" id="AZIL01000356">
    <property type="protein sequence ID" value="EWM28039.1"/>
    <property type="molecule type" value="Genomic_DNA"/>
</dbReference>
<dbReference type="OrthoDB" id="674948at2759"/>
<gene>
    <name evidence="3" type="ORF">Naga_100008g85</name>
</gene>
<dbReference type="PANTHER" id="PTHR43574">
    <property type="entry name" value="EPIMERASE-RELATED"/>
    <property type="match status" value="1"/>
</dbReference>
<keyword evidence="2" id="KW-0520">NAD</keyword>
<proteinExistence type="inferred from homology"/>